<dbReference type="Proteomes" id="UP001172386">
    <property type="component" value="Unassembled WGS sequence"/>
</dbReference>
<comment type="caution">
    <text evidence="1">The sequence shown here is derived from an EMBL/GenBank/DDBJ whole genome shotgun (WGS) entry which is preliminary data.</text>
</comment>
<name>A0ACC3A127_9EURO</name>
<evidence type="ECO:0000313" key="1">
    <source>
        <dbReference type="EMBL" id="KAJ9653603.1"/>
    </source>
</evidence>
<proteinExistence type="predicted"/>
<gene>
    <name evidence="1" type="ORF">H2198_007227</name>
</gene>
<keyword evidence="2" id="KW-1185">Reference proteome</keyword>
<accession>A0ACC3A127</accession>
<sequence length="189" mass="21257">MPSHQEWSTAASRQTNEPNSVWRVHKSRIPVSTTATYPTFSNNVNSEHVFPEASLRMPVSFADQLDLLRCLVMQKRARNASVARKLNHLSSLISDTRTSIERIEKTTGTDALSGSTASQPAVRCDQWPASIPPPYLMTDWPSRIVRSQADPVEKARRTTEKTAYHVYRGGLNQSSIPHGGRHYPEYLAR</sequence>
<evidence type="ECO:0000313" key="2">
    <source>
        <dbReference type="Proteomes" id="UP001172386"/>
    </source>
</evidence>
<dbReference type="EMBL" id="JAPDRQ010000148">
    <property type="protein sequence ID" value="KAJ9653603.1"/>
    <property type="molecule type" value="Genomic_DNA"/>
</dbReference>
<reference evidence="1" key="1">
    <citation type="submission" date="2022-10" db="EMBL/GenBank/DDBJ databases">
        <title>Culturing micro-colonial fungi from biological soil crusts in the Mojave desert and describing Neophaeococcomyces mojavensis, and introducing the new genera and species Taxawa tesnikishii.</title>
        <authorList>
            <person name="Kurbessoian T."/>
            <person name="Stajich J.E."/>
        </authorList>
    </citation>
    <scope>NUCLEOTIDE SEQUENCE</scope>
    <source>
        <strain evidence="1">JES_112</strain>
    </source>
</reference>
<protein>
    <submittedName>
        <fullName evidence="1">Uncharacterized protein</fullName>
    </submittedName>
</protein>
<organism evidence="1 2">
    <name type="scientific">Neophaeococcomyces mojaviensis</name>
    <dbReference type="NCBI Taxonomy" id="3383035"/>
    <lineage>
        <taxon>Eukaryota</taxon>
        <taxon>Fungi</taxon>
        <taxon>Dikarya</taxon>
        <taxon>Ascomycota</taxon>
        <taxon>Pezizomycotina</taxon>
        <taxon>Eurotiomycetes</taxon>
        <taxon>Chaetothyriomycetidae</taxon>
        <taxon>Chaetothyriales</taxon>
        <taxon>Chaetothyriales incertae sedis</taxon>
        <taxon>Neophaeococcomyces</taxon>
    </lineage>
</organism>